<evidence type="ECO:0000256" key="4">
    <source>
        <dbReference type="ARBA" id="ARBA00023136"/>
    </source>
</evidence>
<keyword evidence="3 7" id="KW-1133">Transmembrane helix</keyword>
<feature type="transmembrane region" description="Helical" evidence="7">
    <location>
        <begin position="1230"/>
        <end position="1252"/>
    </location>
</feature>
<comment type="subcellular location">
    <subcellularLocation>
        <location evidence="1">Membrane</location>
        <topology evidence="1">Multi-pass membrane protein</topology>
    </subcellularLocation>
</comment>
<proteinExistence type="predicted"/>
<dbReference type="GO" id="GO:0070042">
    <property type="term" value="F:rRNA (uridine-N3-)-methyltransferase activity"/>
    <property type="evidence" value="ECO:0007669"/>
    <property type="project" value="InterPro"/>
</dbReference>
<dbReference type="PANTHER" id="PTHR18911:SF5">
    <property type="entry name" value="COILED-COIL DOMAIN-CONTAINING PROTEIN 186"/>
    <property type="match status" value="1"/>
</dbReference>
<comment type="caution">
    <text evidence="9">The sequence shown here is derived from an EMBL/GenBank/DDBJ whole genome shotgun (WGS) entry which is preliminary data.</text>
</comment>
<dbReference type="Proteomes" id="UP000054815">
    <property type="component" value="Unassembled WGS sequence"/>
</dbReference>
<sequence length="1647" mass="189269">MIMSVRKQQRNQENACDIGLKFCRSFRRFRFNLLKIQEKCERISQTCSHSIDVIKINNLEKLTEEELPTDVEVRSIFTEVDFFCDFQRLPTLTRNSHKSCFTCSNDATYCLRSTFSGFLENEVHCGARKRKAKGFHNFLRGNIVHIPRWPHSQRMVDNVYIPKATYSLITVLDGVHPFDNGNGFQKIPLNEAYMKNKLFLNRMHFYQLWEFELENLEMARFYPEVANQQAVENEKLLQLELQKRRLRLVKYSFTVHFQEFINWIIVHSLLKMRLNTLIGESLNMDYALDKVVEDNVAELNLNSNDNNECLDLKLNSEETDGDEEQHESTGRLICNIDSLLRKESNSKTGDSEFDEFIISDDGISYSTDSSKMQSLFNKRTEELEKLERHYAESQALLSKSKHECNELRILFEQTKQEQTGKISLLENELKEKEKQIRLMKDNLSSLEAHCRKTVSDCEANFLLQKEQLLRSSEIAEREKNNAVVKYAQREKEILVLESSNQKLQQQIRQLISDRDALGSQLRAGKNVRDGLVTACEKKDLEISNLRKEADRLKFQIQESDVRLKIAYKKNDELVESLRVSNSELDRLKSELSNFSGKSIDQMNIDDKTNNAATGVENVGRNADDSPKRSAYSSLPDESSHLQERLRELEECNLSKENCIDELRSRLSEHESTLEEQKRQIDRLSDELEQLNGIESKWQACQRDLAKLESDCQQAELEANECRQETERLLQLVETLTNSNTLLKTENLTLTSKVQSLENADSSNSEIVERLNQRLTNLEEEYLEHQRNARTEVESLEALLSEKAQLVLVKARRRWHEQADLSQGGHLTLVHCVHQFRVEDLFNMLTWLFAVADEIVGRVDLLVADQLGDHDSARTAFVCNSNSCNNSNLMFILEVAQRHVVASHSRICVFIACNAQALCKLLGMYYSNLALFQRELTTSLLDEQNTIKVLKRKHQAYAKELKAEICILKRRLDNYESSAASQCSGSSVADEHSRAPSPSSWSCNNNNVQAEYHPATFNHIQTTVCEHNQLMIEKIVKLQRALARRNEKIEFLEEHMKSLFHEIRKKTKIIQSYVIREEAGMLTSATFDVKKAEIAKRGHTLMSNLFSTGMSNKEINLELAVEMLRKLQAVLEDTLLKNITFKESVDTLGEEIARLSRENRDLKLKVAGMAVLIVSIWLLLDRDVAQHMIELDARLQEFYVTIYILLAVGVVMSLLGFMGCCGALRKSKCLLIAFFILLVIVFCAELTCGILAYTHQEQVKQYIEKSMYETVLNHYGRNNPYTETFDTIQRGLKCCGVKSYTDWLQSYYSTKAEDLPELGVGAGNVGRVPLSCCSELGLREHDVNCGVTYDKQPLFTYEPYLNTQGCLPAVYGKFYQNLDIVIGLAVGIGCFQMQNDDPFNQLLCKRILILGDGNLTFSKALITAQAEENDCPLRLISTVYETEEQWLTRFSESTNGSVEVLFAVDGTRLQETLLPRVSVPFDCVVMNFPHTGGKTNLKHCRHLLKEIFMNLKHVLSENGKFYLSLLDGQFEIDKQRWSEAEQNSDIMFQVTMHKKDSWRVMYLAVYAGFVVDSIHDFPTKQLSGRGYRKCEEFSSQQGSDRGDLSQGTNFDKYIDCGSTRCRTTTPANKYPETNLCSRRFILDFNGRR</sequence>
<feature type="transmembrane region" description="Helical" evidence="7">
    <location>
        <begin position="1199"/>
        <end position="1223"/>
    </location>
</feature>
<accession>A0A0V0XXP8</accession>
<dbReference type="GO" id="GO:0031267">
    <property type="term" value="F:small GTPase binding"/>
    <property type="evidence" value="ECO:0007669"/>
    <property type="project" value="TreeGrafter"/>
</dbReference>
<evidence type="ECO:0000256" key="2">
    <source>
        <dbReference type="ARBA" id="ARBA00022692"/>
    </source>
</evidence>
<evidence type="ECO:0000256" key="5">
    <source>
        <dbReference type="SAM" id="Coils"/>
    </source>
</evidence>
<evidence type="ECO:0000256" key="7">
    <source>
        <dbReference type="SAM" id="Phobius"/>
    </source>
</evidence>
<keyword evidence="2 7" id="KW-0812">Transmembrane</keyword>
<dbReference type="SUPFAM" id="SSF48652">
    <property type="entry name" value="Tetraspanin"/>
    <property type="match status" value="1"/>
</dbReference>
<evidence type="ECO:0000256" key="6">
    <source>
        <dbReference type="SAM" id="MobiDB-lite"/>
    </source>
</evidence>
<dbReference type="PRINTS" id="PR00259">
    <property type="entry name" value="TMFOUR"/>
</dbReference>
<dbReference type="GO" id="GO:0005802">
    <property type="term" value="C:trans-Golgi network"/>
    <property type="evidence" value="ECO:0007669"/>
    <property type="project" value="TreeGrafter"/>
</dbReference>
<feature type="coiled-coil region" evidence="5">
    <location>
        <begin position="486"/>
        <end position="590"/>
    </location>
</feature>
<organism evidence="9 10">
    <name type="scientific">Trichinella pseudospiralis</name>
    <name type="common">Parasitic roundworm</name>
    <dbReference type="NCBI Taxonomy" id="6337"/>
    <lineage>
        <taxon>Eukaryota</taxon>
        <taxon>Metazoa</taxon>
        <taxon>Ecdysozoa</taxon>
        <taxon>Nematoda</taxon>
        <taxon>Enoplea</taxon>
        <taxon>Dorylaimia</taxon>
        <taxon>Trichinellida</taxon>
        <taxon>Trichinellidae</taxon>
        <taxon>Trichinella</taxon>
    </lineage>
</organism>
<dbReference type="PANTHER" id="PTHR18911">
    <property type="entry name" value="CTCL TUMOR ANTIGEN HD-CL-01"/>
    <property type="match status" value="1"/>
</dbReference>
<dbReference type="STRING" id="6337.A0A0V0XXP8"/>
<feature type="region of interest" description="Disordered" evidence="6">
    <location>
        <begin position="605"/>
        <end position="642"/>
    </location>
</feature>
<dbReference type="Pfam" id="PF00335">
    <property type="entry name" value="Tetraspanin"/>
    <property type="match status" value="1"/>
</dbReference>
<dbReference type="CDD" id="cd03127">
    <property type="entry name" value="tetraspanin_LEL"/>
    <property type="match status" value="1"/>
</dbReference>
<evidence type="ECO:0000256" key="3">
    <source>
        <dbReference type="ARBA" id="ARBA00022989"/>
    </source>
</evidence>
<dbReference type="GO" id="GO:0016020">
    <property type="term" value="C:membrane"/>
    <property type="evidence" value="ECO:0007669"/>
    <property type="project" value="UniProtKB-SubCell"/>
</dbReference>
<feature type="coiled-coil region" evidence="5">
    <location>
        <begin position="383"/>
        <end position="449"/>
    </location>
</feature>
<dbReference type="EMBL" id="JYDU01000107">
    <property type="protein sequence ID" value="KRX92603.1"/>
    <property type="molecule type" value="Genomic_DNA"/>
</dbReference>
<evidence type="ECO:0000313" key="10">
    <source>
        <dbReference type="Proteomes" id="UP000054815"/>
    </source>
</evidence>
<feature type="coiled-coil region" evidence="5">
    <location>
        <begin position="659"/>
        <end position="731"/>
    </location>
</feature>
<reference evidence="9 10" key="1">
    <citation type="submission" date="2015-01" db="EMBL/GenBank/DDBJ databases">
        <title>Evolution of Trichinella species and genotypes.</title>
        <authorList>
            <person name="Korhonen P.K."/>
            <person name="Edoardo P."/>
            <person name="Giuseppe L.R."/>
            <person name="Gasser R.B."/>
        </authorList>
    </citation>
    <scope>NUCLEOTIDE SEQUENCE [LARGE SCALE GENOMIC DNA]</scope>
    <source>
        <strain evidence="9">ISS141</strain>
    </source>
</reference>
<dbReference type="Gene3D" id="1.10.1450.10">
    <property type="entry name" value="Tetraspanin"/>
    <property type="match status" value="1"/>
</dbReference>
<protein>
    <recommendedName>
        <fullName evidence="8">25S rRNA (uridine-N(3))-methyltransferase BMT5-like domain-containing protein</fullName>
    </recommendedName>
</protein>
<feature type="domain" description="25S rRNA (uridine-N(3))-methyltransferase BMT5-like" evidence="8">
    <location>
        <begin position="1407"/>
        <end position="1582"/>
    </location>
</feature>
<dbReference type="InterPro" id="IPR038830">
    <property type="entry name" value="CCDC186"/>
</dbReference>
<evidence type="ECO:0000259" key="8">
    <source>
        <dbReference type="Pfam" id="PF10354"/>
    </source>
</evidence>
<keyword evidence="5" id="KW-0175">Coiled coil</keyword>
<evidence type="ECO:0000313" key="9">
    <source>
        <dbReference type="EMBL" id="KRX92603.1"/>
    </source>
</evidence>
<dbReference type="GO" id="GO:0070475">
    <property type="term" value="P:rRNA base methylation"/>
    <property type="evidence" value="ECO:0007669"/>
    <property type="project" value="InterPro"/>
</dbReference>
<keyword evidence="4 7" id="KW-0472">Membrane</keyword>
<gene>
    <name evidence="9" type="ORF">T4E_4044</name>
</gene>
<dbReference type="GO" id="GO:0099518">
    <property type="term" value="P:vesicle cytoskeletal trafficking"/>
    <property type="evidence" value="ECO:0007669"/>
    <property type="project" value="TreeGrafter"/>
</dbReference>
<dbReference type="InterPro" id="IPR018499">
    <property type="entry name" value="Tetraspanin/Peripherin"/>
</dbReference>
<dbReference type="Pfam" id="PF10354">
    <property type="entry name" value="BMT5-like"/>
    <property type="match status" value="1"/>
</dbReference>
<dbReference type="InterPro" id="IPR019446">
    <property type="entry name" value="BMT5-like"/>
</dbReference>
<name>A0A0V0XXP8_TRIPS</name>
<dbReference type="InterPro" id="IPR008952">
    <property type="entry name" value="Tetraspanin_EC2_sf"/>
</dbReference>
<evidence type="ECO:0000256" key="1">
    <source>
        <dbReference type="ARBA" id="ARBA00004141"/>
    </source>
</evidence>